<dbReference type="Pfam" id="PF08541">
    <property type="entry name" value="ACP_syn_III_C"/>
    <property type="match status" value="1"/>
</dbReference>
<dbReference type="AlphaFoldDB" id="A0A3T0T559"/>
<sequence length="328" mass="34456">MADALPLLLPVRVLGTGEALPSRVVPTAEVAAVCGIDAEEAARRSGVLTRHWLADDEDPLELGLLAARRALDAAGMDAREVDVVLNASGTQLQAIPDGGALIAAGLGLEDVSAYSLNATCLSFLFALQEAGFLLATGRAERVLVVSTEGGSRGIDVRQPESALLFGDAAAAVVLGRAERPDQGIVTSRFETRPSGVRHAEIRGFGSRIRIEDAPGRLDDFRFDMHGGALLVDALRHFPAFLERVRPGLGTGLPGIDRVVPHQTSKAGLEGMARLWGRERMVITLPEVGNTIGAAIPLALHRARLQEGESVLLVGTGAGTHYGAVILQA</sequence>
<evidence type="ECO:0000259" key="3">
    <source>
        <dbReference type="Pfam" id="PF08541"/>
    </source>
</evidence>
<keyword evidence="1" id="KW-0808">Transferase</keyword>
<protein>
    <submittedName>
        <fullName evidence="5">Beta-ketoacyl-ACP reductase</fullName>
    </submittedName>
</protein>
<organism evidence="5 6">
    <name type="scientific">Rathayibacter festucae DSM 15932</name>
    <dbReference type="NCBI Taxonomy" id="1328866"/>
    <lineage>
        <taxon>Bacteria</taxon>
        <taxon>Bacillati</taxon>
        <taxon>Actinomycetota</taxon>
        <taxon>Actinomycetes</taxon>
        <taxon>Micrococcales</taxon>
        <taxon>Microbacteriaceae</taxon>
        <taxon>Rathayibacter</taxon>
    </lineage>
</organism>
<reference evidence="5 6" key="1">
    <citation type="submission" date="2018-03" db="EMBL/GenBank/DDBJ databases">
        <title>Bacteriophage NCPPB3778 and a type I-E CRISPR drive the evolution of the US Biological Select Agent, Rathayibacter toxicus.</title>
        <authorList>
            <person name="Davis E.W.II."/>
            <person name="Tabima J.F."/>
            <person name="Weisberg A.J."/>
            <person name="Dantas Lopes L."/>
            <person name="Wiseman M.S."/>
            <person name="Wiseman M.S."/>
            <person name="Pupko T."/>
            <person name="Belcher M.S."/>
            <person name="Sechler A.J."/>
            <person name="Tancos M.A."/>
            <person name="Schroeder B.K."/>
            <person name="Murray T.D."/>
            <person name="Luster D.G."/>
            <person name="Schneider W.L."/>
            <person name="Rogers E."/>
            <person name="Andreote F.D."/>
            <person name="Grunwald N.J."/>
            <person name="Putnam M.L."/>
            <person name="Chang J.H."/>
        </authorList>
    </citation>
    <scope>NUCLEOTIDE SEQUENCE [LARGE SCALE GENOMIC DNA]</scope>
    <source>
        <strain evidence="5 6">DSM 15932</strain>
    </source>
</reference>
<dbReference type="CDD" id="cd00830">
    <property type="entry name" value="KAS_III"/>
    <property type="match status" value="1"/>
</dbReference>
<dbReference type="GO" id="GO:0004315">
    <property type="term" value="F:3-oxoacyl-[acyl-carrier-protein] synthase activity"/>
    <property type="evidence" value="ECO:0007669"/>
    <property type="project" value="InterPro"/>
</dbReference>
<dbReference type="PANTHER" id="PTHR34069:SF2">
    <property type="entry name" value="BETA-KETOACYL-[ACYL-CARRIER-PROTEIN] SYNTHASE III"/>
    <property type="match status" value="1"/>
</dbReference>
<dbReference type="RefSeq" id="WP_127888120.1">
    <property type="nucleotide sequence ID" value="NZ_CP028137.1"/>
</dbReference>
<dbReference type="InterPro" id="IPR013751">
    <property type="entry name" value="ACP_syn_III_N"/>
</dbReference>
<feature type="domain" description="Beta-ketoacyl-[acyl-carrier-protein] synthase III C-terminal" evidence="3">
    <location>
        <begin position="255"/>
        <end position="327"/>
    </location>
</feature>
<dbReference type="GO" id="GO:0044550">
    <property type="term" value="P:secondary metabolite biosynthetic process"/>
    <property type="evidence" value="ECO:0007669"/>
    <property type="project" value="TreeGrafter"/>
</dbReference>
<dbReference type="Proteomes" id="UP000285317">
    <property type="component" value="Chromosome"/>
</dbReference>
<dbReference type="InterPro" id="IPR016039">
    <property type="entry name" value="Thiolase-like"/>
</dbReference>
<feature type="domain" description="Beta-ketoacyl-[acyl-carrier-protein] synthase III N-terminal" evidence="4">
    <location>
        <begin position="116"/>
        <end position="191"/>
    </location>
</feature>
<dbReference type="PANTHER" id="PTHR34069">
    <property type="entry name" value="3-OXOACYL-[ACYL-CARRIER-PROTEIN] SYNTHASE 3"/>
    <property type="match status" value="1"/>
</dbReference>
<accession>A0A3T0T559</accession>
<keyword evidence="2" id="KW-0012">Acyltransferase</keyword>
<evidence type="ECO:0000256" key="1">
    <source>
        <dbReference type="ARBA" id="ARBA00022679"/>
    </source>
</evidence>
<evidence type="ECO:0000313" key="5">
    <source>
        <dbReference type="EMBL" id="AZZ53685.1"/>
    </source>
</evidence>
<dbReference type="EMBL" id="CP028137">
    <property type="protein sequence ID" value="AZZ53685.1"/>
    <property type="molecule type" value="Genomic_DNA"/>
</dbReference>
<dbReference type="InterPro" id="IPR013747">
    <property type="entry name" value="ACP_syn_III_C"/>
</dbReference>
<name>A0A3T0T559_9MICO</name>
<dbReference type="KEGG" id="rfs:C1I64_17675"/>
<evidence type="ECO:0000313" key="6">
    <source>
        <dbReference type="Proteomes" id="UP000285317"/>
    </source>
</evidence>
<dbReference type="SUPFAM" id="SSF53901">
    <property type="entry name" value="Thiolase-like"/>
    <property type="match status" value="2"/>
</dbReference>
<evidence type="ECO:0000256" key="2">
    <source>
        <dbReference type="ARBA" id="ARBA00023315"/>
    </source>
</evidence>
<proteinExistence type="predicted"/>
<dbReference type="Gene3D" id="3.40.47.10">
    <property type="match status" value="1"/>
</dbReference>
<dbReference type="Pfam" id="PF08545">
    <property type="entry name" value="ACP_syn_III"/>
    <property type="match status" value="1"/>
</dbReference>
<evidence type="ECO:0000259" key="4">
    <source>
        <dbReference type="Pfam" id="PF08545"/>
    </source>
</evidence>
<dbReference type="GO" id="GO:0006633">
    <property type="term" value="P:fatty acid biosynthetic process"/>
    <property type="evidence" value="ECO:0007669"/>
    <property type="project" value="InterPro"/>
</dbReference>
<gene>
    <name evidence="5" type="ORF">C1I64_17675</name>
</gene>